<protein>
    <submittedName>
        <fullName evidence="2">Uncharacterized protein</fullName>
    </submittedName>
</protein>
<feature type="region of interest" description="Disordered" evidence="1">
    <location>
        <begin position="20"/>
        <end position="115"/>
    </location>
</feature>
<reference evidence="2 3" key="2">
    <citation type="submission" date="2021-10" db="EMBL/GenBank/DDBJ databases">
        <authorList>
            <person name="Piombo E."/>
        </authorList>
    </citation>
    <scope>NUCLEOTIDE SEQUENCE [LARGE SCALE GENOMIC DNA]</scope>
</reference>
<dbReference type="AlphaFoldDB" id="A0A9N9Y0E7"/>
<evidence type="ECO:0000256" key="1">
    <source>
        <dbReference type="SAM" id="MobiDB-lite"/>
    </source>
</evidence>
<sequence>MFPRAPACDPKNKQCIQCPTTKFTKGKRGPKKGVIPNTPASGRGKPKTTTPRPVNAEKASKVNGAANVNANAKSKPKPKRSTYGAIKKRSDARKRRDRSRYLASRMGRSSLTRSVSPRVDFPEDQVNAKGPWEEGDQITILNSQKCLSIVVLERNKYQTLKLKPQDPNDKTPSFEYVKNFLIGHGVLDARTIKPKKAFAYLVVPAAIRQSSSSLYTTALEQVALTVMECKPIELKTSRPQNFFTVPYDDPIGVASPGTADMIPPAHHSDPPEHGTRTVSRPYDVAMHLDEWMIRAYGCIGSRSSQTTVLVFLLYSARLTSNLLETIAEGAMTVKSAPSLEGRRCAHLARAAGRLGAFALSLAQCSKQALSTIAQALAFGRLWGLLGVYFSLKQLIQPSTSPNLSGDQKKRPYLENIFKSAQLILLTCYFATDNVSFLSGRKILAIPPSTRKSLSRWSLRSHALCIAVDIARLITQRLRMGGETIPGSWRNQFLTTLAMFSVALHNSIDNSPLNDITISLLGFYQSGSRMRNLWHDSSLQARMQDKDQEKLVAVKAP</sequence>
<organism evidence="2 3">
    <name type="scientific">Clonostachys byssicola</name>
    <dbReference type="NCBI Taxonomy" id="160290"/>
    <lineage>
        <taxon>Eukaryota</taxon>
        <taxon>Fungi</taxon>
        <taxon>Dikarya</taxon>
        <taxon>Ascomycota</taxon>
        <taxon>Pezizomycotina</taxon>
        <taxon>Sordariomycetes</taxon>
        <taxon>Hypocreomycetidae</taxon>
        <taxon>Hypocreales</taxon>
        <taxon>Bionectriaceae</taxon>
        <taxon>Clonostachys</taxon>
    </lineage>
</organism>
<evidence type="ECO:0000313" key="3">
    <source>
        <dbReference type="Proteomes" id="UP000754883"/>
    </source>
</evidence>
<accession>A0A9N9Y0E7</accession>
<gene>
    <name evidence="2" type="ORF">CBYS24578_00004662</name>
</gene>
<feature type="compositionally biased region" description="Basic residues" evidence="1">
    <location>
        <begin position="74"/>
        <end position="98"/>
    </location>
</feature>
<keyword evidence="3" id="KW-1185">Reference proteome</keyword>
<name>A0A9N9Y0E7_9HYPO</name>
<evidence type="ECO:0000313" key="2">
    <source>
        <dbReference type="EMBL" id="CAG9979001.1"/>
    </source>
</evidence>
<dbReference type="EMBL" id="CABFNO020001301">
    <property type="protein sequence ID" value="CAG9979001.1"/>
    <property type="molecule type" value="Genomic_DNA"/>
</dbReference>
<feature type="compositionally biased region" description="Low complexity" evidence="1">
    <location>
        <begin position="61"/>
        <end position="73"/>
    </location>
</feature>
<reference evidence="3" key="1">
    <citation type="submission" date="2019-06" db="EMBL/GenBank/DDBJ databases">
        <authorList>
            <person name="Broberg M."/>
        </authorList>
    </citation>
    <scope>NUCLEOTIDE SEQUENCE [LARGE SCALE GENOMIC DNA]</scope>
</reference>
<dbReference type="OrthoDB" id="10005898at2759"/>
<dbReference type="Proteomes" id="UP000754883">
    <property type="component" value="Unassembled WGS sequence"/>
</dbReference>
<proteinExistence type="predicted"/>
<comment type="caution">
    <text evidence="2">The sequence shown here is derived from an EMBL/GenBank/DDBJ whole genome shotgun (WGS) entry which is preliminary data.</text>
</comment>